<dbReference type="AlphaFoldDB" id="A0A3B9H3N2"/>
<accession>A0A3B9H3N2</accession>
<dbReference type="Proteomes" id="UP000259610">
    <property type="component" value="Unassembled WGS sequence"/>
</dbReference>
<sequence>PAMPLVRGAGPGMAGGFAVPKVRWENGEMVSTAKRPACGLQRQDVPARRFIQKISADDE</sequence>
<name>A0A3B9H3N2_9PROT</name>
<evidence type="ECO:0000313" key="2">
    <source>
        <dbReference type="Proteomes" id="UP000259610"/>
    </source>
</evidence>
<proteinExistence type="predicted"/>
<reference evidence="1 2" key="1">
    <citation type="journal article" date="2018" name="Nat. Biotechnol.">
        <title>A standardized bacterial taxonomy based on genome phylogeny substantially revises the tree of life.</title>
        <authorList>
            <person name="Parks D.H."/>
            <person name="Chuvochina M."/>
            <person name="Waite D.W."/>
            <person name="Rinke C."/>
            <person name="Skarshewski A."/>
            <person name="Chaumeil P.A."/>
            <person name="Hugenholtz P."/>
        </authorList>
    </citation>
    <scope>NUCLEOTIDE SEQUENCE [LARGE SCALE GENOMIC DNA]</scope>
    <source>
        <strain evidence="1">UBA8733</strain>
    </source>
</reference>
<comment type="caution">
    <text evidence="1">The sequence shown here is derived from an EMBL/GenBank/DDBJ whole genome shotgun (WGS) entry which is preliminary data.</text>
</comment>
<dbReference type="EMBL" id="DMAN01000439">
    <property type="protein sequence ID" value="HAE29299.1"/>
    <property type="molecule type" value="Genomic_DNA"/>
</dbReference>
<protein>
    <submittedName>
        <fullName evidence="1">Uncharacterized protein</fullName>
    </submittedName>
</protein>
<evidence type="ECO:0000313" key="1">
    <source>
        <dbReference type="EMBL" id="HAE29299.1"/>
    </source>
</evidence>
<gene>
    <name evidence="1" type="ORF">DCG58_19230</name>
</gene>
<organism evidence="1 2">
    <name type="scientific">Hyphomonas adhaerens</name>
    <dbReference type="NCBI Taxonomy" id="81029"/>
    <lineage>
        <taxon>Bacteria</taxon>
        <taxon>Pseudomonadati</taxon>
        <taxon>Pseudomonadota</taxon>
        <taxon>Alphaproteobacteria</taxon>
        <taxon>Hyphomonadales</taxon>
        <taxon>Hyphomonadaceae</taxon>
        <taxon>Hyphomonas</taxon>
    </lineage>
</organism>
<feature type="non-terminal residue" evidence="1">
    <location>
        <position position="1"/>
    </location>
</feature>